<dbReference type="PANTHER" id="PTHR24083">
    <property type="entry name" value="NUCLEAR HORMONE RECEPTOR"/>
    <property type="match status" value="1"/>
</dbReference>
<dbReference type="InterPro" id="IPR000536">
    <property type="entry name" value="Nucl_hrmn_rcpt_lig-bd"/>
</dbReference>
<reference evidence="6" key="2">
    <citation type="submission" date="2016-06" db="UniProtKB">
        <authorList>
            <consortium name="WormBaseParasite"/>
        </authorList>
    </citation>
    <scope>IDENTIFICATION</scope>
</reference>
<dbReference type="Pfam" id="PF00104">
    <property type="entry name" value="Hormone_recep"/>
    <property type="match status" value="1"/>
</dbReference>
<organism evidence="5 6">
    <name type="scientific">Globodera pallida</name>
    <name type="common">Potato cyst nematode worm</name>
    <name type="synonym">Heterodera pallida</name>
    <dbReference type="NCBI Taxonomy" id="36090"/>
    <lineage>
        <taxon>Eukaryota</taxon>
        <taxon>Metazoa</taxon>
        <taxon>Ecdysozoa</taxon>
        <taxon>Nematoda</taxon>
        <taxon>Chromadorea</taxon>
        <taxon>Rhabditida</taxon>
        <taxon>Tylenchina</taxon>
        <taxon>Tylenchomorpha</taxon>
        <taxon>Tylenchoidea</taxon>
        <taxon>Heteroderidae</taxon>
        <taxon>Heteroderinae</taxon>
        <taxon>Globodera</taxon>
    </lineage>
</organism>
<name>A0A183BZX3_GLOPA</name>
<keyword evidence="1" id="KW-0805">Transcription regulation</keyword>
<feature type="domain" description="NR LBD" evidence="4">
    <location>
        <begin position="29"/>
        <end position="192"/>
    </location>
</feature>
<reference evidence="5" key="1">
    <citation type="submission" date="2014-05" db="EMBL/GenBank/DDBJ databases">
        <title>The genome and life-stage specific transcriptomes of Globodera pallida elucidate key aspects of plant parasitism by a cyst nematode.</title>
        <authorList>
            <person name="Cotton J.A."/>
            <person name="Lilley C.J."/>
            <person name="Jones L.M."/>
            <person name="Kikuchi T."/>
            <person name="Reid A.J."/>
            <person name="Thorpe P."/>
            <person name="Tsai I.J."/>
            <person name="Beasley H."/>
            <person name="Blok V."/>
            <person name="Cock P.J.A."/>
            <person name="Van den Akker S.E."/>
            <person name="Holroyd N."/>
            <person name="Hunt M."/>
            <person name="Mantelin S."/>
            <person name="Naghra H."/>
            <person name="Pain A."/>
            <person name="Palomares-Rius J.E."/>
            <person name="Zarowiecki M."/>
            <person name="Berriman M."/>
            <person name="Jones J.T."/>
            <person name="Urwin P.E."/>
        </authorList>
    </citation>
    <scope>NUCLEOTIDE SEQUENCE [LARGE SCALE GENOMIC DNA]</scope>
    <source>
        <strain evidence="5">Lindley</strain>
    </source>
</reference>
<evidence type="ECO:0000256" key="1">
    <source>
        <dbReference type="ARBA" id="ARBA00023015"/>
    </source>
</evidence>
<dbReference type="PROSITE" id="PS51843">
    <property type="entry name" value="NR_LBD"/>
    <property type="match status" value="1"/>
</dbReference>
<evidence type="ECO:0000259" key="4">
    <source>
        <dbReference type="PROSITE" id="PS51843"/>
    </source>
</evidence>
<keyword evidence="2" id="KW-0804">Transcription</keyword>
<sequence>MRSVAGSGAACSESRHFRGVQTFCVGFRRLLASAGHGQQLHFLRALNNKTLALCKGNQLDFYDWRARILSITVEWIKSFSEFKGIPSSDQRSLIVHCSFALLVFSEAFQTPERFSDRLVYPDGLQVTRNFSRGICIPQNGLIRGIVAVINFILAPIRRIQLTEVEYVFLQTLLLFDTDCLSLSESTLRLTKK</sequence>
<protein>
    <submittedName>
        <fullName evidence="6">NR LBD domain-containing protein</fullName>
    </submittedName>
</protein>
<dbReference type="Gene3D" id="1.10.565.10">
    <property type="entry name" value="Retinoid X Receptor"/>
    <property type="match status" value="1"/>
</dbReference>
<accession>A0A183BZX3</accession>
<dbReference type="Proteomes" id="UP000050741">
    <property type="component" value="Unassembled WGS sequence"/>
</dbReference>
<evidence type="ECO:0000313" key="5">
    <source>
        <dbReference type="Proteomes" id="UP000050741"/>
    </source>
</evidence>
<evidence type="ECO:0000256" key="3">
    <source>
        <dbReference type="ARBA" id="ARBA00023170"/>
    </source>
</evidence>
<keyword evidence="5" id="KW-1185">Reference proteome</keyword>
<dbReference type="InterPro" id="IPR050274">
    <property type="entry name" value="Nuclear_hormone_rcpt_NR2"/>
</dbReference>
<dbReference type="AlphaFoldDB" id="A0A183BZX3"/>
<dbReference type="WBParaSite" id="GPLIN_000616500">
    <property type="protein sequence ID" value="GPLIN_000616500"/>
    <property type="gene ID" value="GPLIN_000616500"/>
</dbReference>
<dbReference type="SUPFAM" id="SSF48508">
    <property type="entry name" value="Nuclear receptor ligand-binding domain"/>
    <property type="match status" value="1"/>
</dbReference>
<evidence type="ECO:0000256" key="2">
    <source>
        <dbReference type="ARBA" id="ARBA00023163"/>
    </source>
</evidence>
<proteinExistence type="predicted"/>
<evidence type="ECO:0000313" key="6">
    <source>
        <dbReference type="WBParaSite" id="GPLIN_000616500"/>
    </source>
</evidence>
<dbReference type="InterPro" id="IPR035500">
    <property type="entry name" value="NHR-like_dom_sf"/>
</dbReference>
<keyword evidence="3" id="KW-0675">Receptor</keyword>